<dbReference type="PANTHER" id="PTHR30055">
    <property type="entry name" value="HTH-TYPE TRANSCRIPTIONAL REGULATOR RUTR"/>
    <property type="match status" value="1"/>
</dbReference>
<dbReference type="GO" id="GO:0003700">
    <property type="term" value="F:DNA-binding transcription factor activity"/>
    <property type="evidence" value="ECO:0007669"/>
    <property type="project" value="TreeGrafter"/>
</dbReference>
<dbReference type="Gene3D" id="1.10.357.10">
    <property type="entry name" value="Tetracycline Repressor, domain 2"/>
    <property type="match status" value="1"/>
</dbReference>
<sequence length="195" mass="21537">MHQKRRKRADERRAEILAAAESVFAERGYRAGSLAAIAEAVGISKQTLLHHFPTKEHLLVAVLERRDLHNLGIVADMGLTIEAMARLVDLNLDWRGLVHSYTVLSAESVAEDHPAHEFFTTRYDRSRHALADSLRAQHGDRLPGGLTPDQAAPLIIAVNDGLQLQWLLNSRDVAIGELFRAFLATVVKGEPPAST</sequence>
<dbReference type="SUPFAM" id="SSF48498">
    <property type="entry name" value="Tetracyclin repressor-like, C-terminal domain"/>
    <property type="match status" value="1"/>
</dbReference>
<dbReference type="InterPro" id="IPR050109">
    <property type="entry name" value="HTH-type_TetR-like_transc_reg"/>
</dbReference>
<dbReference type="PANTHER" id="PTHR30055:SF234">
    <property type="entry name" value="HTH-TYPE TRANSCRIPTIONAL REGULATOR BETI"/>
    <property type="match status" value="1"/>
</dbReference>
<dbReference type="PROSITE" id="PS50977">
    <property type="entry name" value="HTH_TETR_2"/>
    <property type="match status" value="1"/>
</dbReference>
<dbReference type="Pfam" id="PF00440">
    <property type="entry name" value="TetR_N"/>
    <property type="match status" value="1"/>
</dbReference>
<reference evidence="7 8" key="1">
    <citation type="submission" date="2020-08" db="EMBL/GenBank/DDBJ databases">
        <title>Sequencing the genomes of 1000 actinobacteria strains.</title>
        <authorList>
            <person name="Klenk H.-P."/>
        </authorList>
    </citation>
    <scope>NUCLEOTIDE SEQUENCE [LARGE SCALE GENOMIC DNA]</scope>
    <source>
        <strain evidence="7 8">DSM 45790</strain>
    </source>
</reference>
<accession>A0A7W8ZD94</accession>
<dbReference type="GO" id="GO:0000976">
    <property type="term" value="F:transcription cis-regulatory region binding"/>
    <property type="evidence" value="ECO:0007669"/>
    <property type="project" value="TreeGrafter"/>
</dbReference>
<dbReference type="InterPro" id="IPR036271">
    <property type="entry name" value="Tet_transcr_reg_TetR-rel_C_sf"/>
</dbReference>
<dbReference type="InterPro" id="IPR001647">
    <property type="entry name" value="HTH_TetR"/>
</dbReference>
<dbReference type="Pfam" id="PF13977">
    <property type="entry name" value="TetR_C_6"/>
    <property type="match status" value="1"/>
</dbReference>
<comment type="caution">
    <text evidence="7">The sequence shown here is derived from an EMBL/GenBank/DDBJ whole genome shotgun (WGS) entry which is preliminary data.</text>
</comment>
<dbReference type="InterPro" id="IPR009057">
    <property type="entry name" value="Homeodomain-like_sf"/>
</dbReference>
<keyword evidence="3 5" id="KW-0238">DNA-binding</keyword>
<dbReference type="EMBL" id="JACHBR010000003">
    <property type="protein sequence ID" value="MBB5631588.1"/>
    <property type="molecule type" value="Genomic_DNA"/>
</dbReference>
<evidence type="ECO:0000256" key="1">
    <source>
        <dbReference type="ARBA" id="ARBA00022491"/>
    </source>
</evidence>
<keyword evidence="8" id="KW-1185">Reference proteome</keyword>
<protein>
    <submittedName>
        <fullName evidence="7">AcrR family transcriptional regulator</fullName>
    </submittedName>
</protein>
<evidence type="ECO:0000259" key="6">
    <source>
        <dbReference type="PROSITE" id="PS50977"/>
    </source>
</evidence>
<evidence type="ECO:0000256" key="5">
    <source>
        <dbReference type="PROSITE-ProRule" id="PRU00335"/>
    </source>
</evidence>
<name>A0A7W8ZD94_9ACTN</name>
<gene>
    <name evidence="7" type="ORF">BJ981_007374</name>
</gene>
<proteinExistence type="predicted"/>
<feature type="DNA-binding region" description="H-T-H motif" evidence="5">
    <location>
        <begin position="33"/>
        <end position="52"/>
    </location>
</feature>
<keyword evidence="4" id="KW-0804">Transcription</keyword>
<dbReference type="RefSeq" id="WP_204070112.1">
    <property type="nucleotide sequence ID" value="NZ_BOOS01000009.1"/>
</dbReference>
<dbReference type="GO" id="GO:0045892">
    <property type="term" value="P:negative regulation of DNA-templated transcription"/>
    <property type="evidence" value="ECO:0007669"/>
    <property type="project" value="UniProtKB-ARBA"/>
</dbReference>
<dbReference type="SUPFAM" id="SSF46689">
    <property type="entry name" value="Homeodomain-like"/>
    <property type="match status" value="1"/>
</dbReference>
<dbReference type="InterPro" id="IPR039538">
    <property type="entry name" value="BetI_C"/>
</dbReference>
<dbReference type="AlphaFoldDB" id="A0A7W8ZD94"/>
<organism evidence="7 8">
    <name type="scientific">Sphaerisporangium krabiense</name>
    <dbReference type="NCBI Taxonomy" id="763782"/>
    <lineage>
        <taxon>Bacteria</taxon>
        <taxon>Bacillati</taxon>
        <taxon>Actinomycetota</taxon>
        <taxon>Actinomycetes</taxon>
        <taxon>Streptosporangiales</taxon>
        <taxon>Streptosporangiaceae</taxon>
        <taxon>Sphaerisporangium</taxon>
    </lineage>
</organism>
<keyword evidence="1" id="KW-0678">Repressor</keyword>
<evidence type="ECO:0000313" key="8">
    <source>
        <dbReference type="Proteomes" id="UP000588112"/>
    </source>
</evidence>
<evidence type="ECO:0000256" key="2">
    <source>
        <dbReference type="ARBA" id="ARBA00023015"/>
    </source>
</evidence>
<evidence type="ECO:0000313" key="7">
    <source>
        <dbReference type="EMBL" id="MBB5631588.1"/>
    </source>
</evidence>
<evidence type="ECO:0000256" key="4">
    <source>
        <dbReference type="ARBA" id="ARBA00023163"/>
    </source>
</evidence>
<dbReference type="PRINTS" id="PR00455">
    <property type="entry name" value="HTHTETR"/>
</dbReference>
<evidence type="ECO:0000256" key="3">
    <source>
        <dbReference type="ARBA" id="ARBA00023125"/>
    </source>
</evidence>
<dbReference type="Proteomes" id="UP000588112">
    <property type="component" value="Unassembled WGS sequence"/>
</dbReference>
<dbReference type="FunFam" id="1.10.10.60:FF:000141">
    <property type="entry name" value="TetR family transcriptional regulator"/>
    <property type="match status" value="1"/>
</dbReference>
<feature type="domain" description="HTH tetR-type" evidence="6">
    <location>
        <begin position="10"/>
        <end position="70"/>
    </location>
</feature>
<keyword evidence="2" id="KW-0805">Transcription regulation</keyword>